<evidence type="ECO:0008006" key="6">
    <source>
        <dbReference type="Google" id="ProtNLM"/>
    </source>
</evidence>
<feature type="compositionally biased region" description="Basic and acidic residues" evidence="1">
    <location>
        <begin position="245"/>
        <end position="256"/>
    </location>
</feature>
<reference evidence="4" key="1">
    <citation type="submission" date="2022-10" db="EMBL/GenBank/DDBJ databases">
        <title>Culturing micro-colonial fungi from biological soil crusts in the Mojave desert and describing Neophaeococcomyces mojavensis, and introducing the new genera and species Taxawa tesnikishii.</title>
        <authorList>
            <person name="Kurbessoian T."/>
            <person name="Stajich J.E."/>
        </authorList>
    </citation>
    <scope>NUCLEOTIDE SEQUENCE</scope>
    <source>
        <strain evidence="4">TK_1</strain>
    </source>
</reference>
<gene>
    <name evidence="4" type="ORF">H2201_007856</name>
</gene>
<dbReference type="Pfam" id="PF23771">
    <property type="entry name" value="DUF7168"/>
    <property type="match status" value="1"/>
</dbReference>
<accession>A0ABQ9NIB6</accession>
<evidence type="ECO:0000313" key="4">
    <source>
        <dbReference type="EMBL" id="KAJ9658297.1"/>
    </source>
</evidence>
<protein>
    <recommendedName>
        <fullName evidence="6">DUF2786 domain-containing protein</fullName>
    </recommendedName>
</protein>
<feature type="compositionally biased region" description="Basic and acidic residues" evidence="1">
    <location>
        <begin position="405"/>
        <end position="420"/>
    </location>
</feature>
<evidence type="ECO:0000259" key="3">
    <source>
        <dbReference type="Pfam" id="PF23771"/>
    </source>
</evidence>
<dbReference type="InterPro" id="IPR024498">
    <property type="entry name" value="DUF2786"/>
</dbReference>
<dbReference type="InterPro" id="IPR055592">
    <property type="entry name" value="DUF7168"/>
</dbReference>
<dbReference type="Proteomes" id="UP001172684">
    <property type="component" value="Unassembled WGS sequence"/>
</dbReference>
<organism evidence="4 5">
    <name type="scientific">Coniosporium apollinis</name>
    <dbReference type="NCBI Taxonomy" id="61459"/>
    <lineage>
        <taxon>Eukaryota</taxon>
        <taxon>Fungi</taxon>
        <taxon>Dikarya</taxon>
        <taxon>Ascomycota</taxon>
        <taxon>Pezizomycotina</taxon>
        <taxon>Dothideomycetes</taxon>
        <taxon>Dothideomycetes incertae sedis</taxon>
        <taxon>Coniosporium</taxon>
    </lineage>
</organism>
<name>A0ABQ9NIB6_9PEZI</name>
<evidence type="ECO:0000259" key="2">
    <source>
        <dbReference type="Pfam" id="PF10979"/>
    </source>
</evidence>
<feature type="region of interest" description="Disordered" evidence="1">
    <location>
        <begin position="394"/>
        <end position="420"/>
    </location>
</feature>
<evidence type="ECO:0000313" key="5">
    <source>
        <dbReference type="Proteomes" id="UP001172684"/>
    </source>
</evidence>
<sequence length="420" mass="47668">MPKRTLSPTWIAYDPHADQAPPPKRAGRRLAKPPDAPYKATVKVLAEAEAAKHDSRAAKVDEVIIERIKKCLARANHPGSPQAEAKAAVYLASRLMKQYNVSQMEILAHESSNERKRYAGQSIVSIKRADGSLKVVPHRGFLDSLSRAMCIFFDCKCYSTQMTWSLDWTFYGIAQNTVAAAMAFEMAHNLILEWGRYKKGVRVKNSYFLGVSAGLEEMARRERKKEEEEVREAERQEITARVREEELRRQTEEDRLTLLPEQEDLGSVGESPETVQEWEDGFHTSEGESEEHHDEIEPDFKEEEEEALDPCGDLDKEIEKYIKREPLSPQPDLSAEGERIDHPRTSPATPPSVPEASWTSAMQLAKFRATATKIADDYLADEGTKLRTHSYRAAGPTDYGAYRQGKVDSRNIDVHRRRLE</sequence>
<evidence type="ECO:0000256" key="1">
    <source>
        <dbReference type="SAM" id="MobiDB-lite"/>
    </source>
</evidence>
<proteinExistence type="predicted"/>
<feature type="domain" description="DUF7168" evidence="3">
    <location>
        <begin position="120"/>
        <end position="249"/>
    </location>
</feature>
<comment type="caution">
    <text evidence="4">The sequence shown here is derived from an EMBL/GenBank/DDBJ whole genome shotgun (WGS) entry which is preliminary data.</text>
</comment>
<feature type="compositionally biased region" description="Basic and acidic residues" evidence="1">
    <location>
        <begin position="313"/>
        <end position="326"/>
    </location>
</feature>
<dbReference type="EMBL" id="JAPDRL010000089">
    <property type="protein sequence ID" value="KAJ9658297.1"/>
    <property type="molecule type" value="Genomic_DNA"/>
</dbReference>
<feature type="region of interest" description="Disordered" evidence="1">
    <location>
        <begin position="1"/>
        <end position="34"/>
    </location>
</feature>
<feature type="region of interest" description="Disordered" evidence="1">
    <location>
        <begin position="245"/>
        <end position="359"/>
    </location>
</feature>
<feature type="compositionally biased region" description="Basic and acidic residues" evidence="1">
    <location>
        <begin position="280"/>
        <end position="299"/>
    </location>
</feature>
<keyword evidence="5" id="KW-1185">Reference proteome</keyword>
<dbReference type="Pfam" id="PF10979">
    <property type="entry name" value="DUF2786"/>
    <property type="match status" value="1"/>
</dbReference>
<feature type="domain" description="DUF2786" evidence="2">
    <location>
        <begin position="64"/>
        <end position="103"/>
    </location>
</feature>